<evidence type="ECO:0000313" key="2">
    <source>
        <dbReference type="Proteomes" id="UP001054945"/>
    </source>
</evidence>
<dbReference type="Proteomes" id="UP001054945">
    <property type="component" value="Unassembled WGS sequence"/>
</dbReference>
<reference evidence="1 2" key="1">
    <citation type="submission" date="2021-06" db="EMBL/GenBank/DDBJ databases">
        <title>Caerostris extrusa draft genome.</title>
        <authorList>
            <person name="Kono N."/>
            <person name="Arakawa K."/>
        </authorList>
    </citation>
    <scope>NUCLEOTIDE SEQUENCE [LARGE SCALE GENOMIC DNA]</scope>
</reference>
<dbReference type="AlphaFoldDB" id="A0AAV4Y2W5"/>
<comment type="caution">
    <text evidence="1">The sequence shown here is derived from an EMBL/GenBank/DDBJ whole genome shotgun (WGS) entry which is preliminary data.</text>
</comment>
<sequence length="92" mass="10144">MLHGKNSLSSSANYCNKFIRMTGNPSAPQVAAAATRHLISSGIYEGRAAERKEFIRKGTAELARALINFSAICKKKLSSSRTMRTVYRISFC</sequence>
<evidence type="ECO:0000313" key="1">
    <source>
        <dbReference type="EMBL" id="GIZ01587.1"/>
    </source>
</evidence>
<accession>A0AAV4Y2W5</accession>
<name>A0AAV4Y2W5_CAEEX</name>
<proteinExistence type="predicted"/>
<dbReference type="EMBL" id="BPLR01001320">
    <property type="protein sequence ID" value="GIZ01587.1"/>
    <property type="molecule type" value="Genomic_DNA"/>
</dbReference>
<protein>
    <submittedName>
        <fullName evidence="1">Uncharacterized protein</fullName>
    </submittedName>
</protein>
<organism evidence="1 2">
    <name type="scientific">Caerostris extrusa</name>
    <name type="common">Bark spider</name>
    <name type="synonym">Caerostris bankana</name>
    <dbReference type="NCBI Taxonomy" id="172846"/>
    <lineage>
        <taxon>Eukaryota</taxon>
        <taxon>Metazoa</taxon>
        <taxon>Ecdysozoa</taxon>
        <taxon>Arthropoda</taxon>
        <taxon>Chelicerata</taxon>
        <taxon>Arachnida</taxon>
        <taxon>Araneae</taxon>
        <taxon>Araneomorphae</taxon>
        <taxon>Entelegynae</taxon>
        <taxon>Araneoidea</taxon>
        <taxon>Araneidae</taxon>
        <taxon>Caerostris</taxon>
    </lineage>
</organism>
<keyword evidence="2" id="KW-1185">Reference proteome</keyword>
<gene>
    <name evidence="1" type="ORF">CEXT_451151</name>
</gene>